<keyword evidence="2" id="KW-0175">Coiled coil</keyword>
<dbReference type="Pfam" id="PF04012">
    <property type="entry name" value="PspA_IM30"/>
    <property type="match status" value="1"/>
</dbReference>
<dbReference type="PANTHER" id="PTHR31088">
    <property type="entry name" value="MEMBRANE-ASSOCIATED PROTEIN VIPP1, CHLOROPLASTIC"/>
    <property type="match status" value="1"/>
</dbReference>
<dbReference type="OrthoDB" id="9779630at2"/>
<feature type="coiled-coil region" evidence="2">
    <location>
        <begin position="115"/>
        <end position="149"/>
    </location>
</feature>
<protein>
    <submittedName>
        <fullName evidence="3">Phage shock protein A, PspA</fullName>
    </submittedName>
</protein>
<evidence type="ECO:0000256" key="2">
    <source>
        <dbReference type="SAM" id="Coils"/>
    </source>
</evidence>
<reference evidence="3 4" key="1">
    <citation type="submission" date="2015-09" db="EMBL/GenBank/DDBJ databases">
        <authorList>
            <consortium name="Pathogen Informatics"/>
        </authorList>
    </citation>
    <scope>NUCLEOTIDE SEQUENCE [LARGE SCALE GENOMIC DNA]</scope>
    <source>
        <strain evidence="3 4">2789STDY5834856</strain>
    </source>
</reference>
<dbReference type="PANTHER" id="PTHR31088:SF6">
    <property type="entry name" value="PHAGE SHOCK PROTEIN A"/>
    <property type="match status" value="1"/>
</dbReference>
<sequence>MSILKRFTDIMSSNINAMLDKCEDPVKMVDQLMRNLNKDLNEIKVETASVMAEENRAKRELDECQEQVNKMLDYAKRAVAAGNDDDARRFLDKKVTLSEKLTLLQTKYDSAKANSEKMRSMYNKVSNQIEELNERRAVIKAKMTTAKIQEKVNTLGNSVNKSTANMDSFARMEEKANRMLDEANAMAELNSKPVDDIDDLMSKYNSNNSAVEDELAALKGNNDAVEDMLRELKGE</sequence>
<accession>A0A174BFV2</accession>
<evidence type="ECO:0000313" key="4">
    <source>
        <dbReference type="Proteomes" id="UP000095594"/>
    </source>
</evidence>
<dbReference type="RefSeq" id="WP_055264131.1">
    <property type="nucleotide sequence ID" value="NZ_CABIXQ010000004.1"/>
</dbReference>
<dbReference type="AlphaFoldDB" id="A0A174BFV2"/>
<name>A0A174BFV2_9CLOT</name>
<evidence type="ECO:0000313" key="3">
    <source>
        <dbReference type="EMBL" id="CUN99911.1"/>
    </source>
</evidence>
<dbReference type="Gene3D" id="1.20.120.810">
    <property type="entry name" value="Vinculin, Vh2 four-helix bundle"/>
    <property type="match status" value="1"/>
</dbReference>
<evidence type="ECO:0000256" key="1">
    <source>
        <dbReference type="ARBA" id="ARBA00043985"/>
    </source>
</evidence>
<feature type="coiled-coil region" evidence="2">
    <location>
        <begin position="201"/>
        <end position="235"/>
    </location>
</feature>
<proteinExistence type="inferred from homology"/>
<organism evidence="3 4">
    <name type="scientific">Clostridium disporicum</name>
    <dbReference type="NCBI Taxonomy" id="84024"/>
    <lineage>
        <taxon>Bacteria</taxon>
        <taxon>Bacillati</taxon>
        <taxon>Bacillota</taxon>
        <taxon>Clostridia</taxon>
        <taxon>Eubacteriales</taxon>
        <taxon>Clostridiaceae</taxon>
        <taxon>Clostridium</taxon>
    </lineage>
</organism>
<dbReference type="EMBL" id="CYZX01000004">
    <property type="protein sequence ID" value="CUN99911.1"/>
    <property type="molecule type" value="Genomic_DNA"/>
</dbReference>
<dbReference type="InterPro" id="IPR007157">
    <property type="entry name" value="PspA_VIPP1"/>
</dbReference>
<comment type="similarity">
    <text evidence="1">Belongs to the PspA/Vipp/IM30 family.</text>
</comment>
<dbReference type="Proteomes" id="UP000095594">
    <property type="component" value="Unassembled WGS sequence"/>
</dbReference>
<gene>
    <name evidence="3" type="primary">ydjF</name>
    <name evidence="3" type="ORF">ERS852471_00787</name>
</gene>
<feature type="coiled-coil region" evidence="2">
    <location>
        <begin position="26"/>
        <end position="67"/>
    </location>
</feature>